<gene>
    <name evidence="3" type="ORF">ENS64_06630</name>
</gene>
<evidence type="ECO:0000256" key="1">
    <source>
        <dbReference type="SAM" id="MobiDB-lite"/>
    </source>
</evidence>
<feature type="region of interest" description="Disordered" evidence="1">
    <location>
        <begin position="350"/>
        <end position="370"/>
    </location>
</feature>
<reference evidence="3" key="1">
    <citation type="journal article" date="2020" name="mSystems">
        <title>Genome- and Community-Level Interaction Insights into Carbon Utilization and Element Cycling Functions of Hydrothermarchaeota in Hydrothermal Sediment.</title>
        <authorList>
            <person name="Zhou Z."/>
            <person name="Liu Y."/>
            <person name="Xu W."/>
            <person name="Pan J."/>
            <person name="Luo Z.H."/>
            <person name="Li M."/>
        </authorList>
    </citation>
    <scope>NUCLEOTIDE SEQUENCE [LARGE SCALE GENOMIC DNA]</scope>
    <source>
        <strain evidence="3">SpSt-508</strain>
    </source>
</reference>
<dbReference type="EMBL" id="DSVQ01000012">
    <property type="protein sequence ID" value="HGT38925.1"/>
    <property type="molecule type" value="Genomic_DNA"/>
</dbReference>
<feature type="compositionally biased region" description="Basic and acidic residues" evidence="1">
    <location>
        <begin position="185"/>
        <end position="197"/>
    </location>
</feature>
<feature type="region of interest" description="Disordered" evidence="1">
    <location>
        <begin position="263"/>
        <end position="286"/>
    </location>
</feature>
<keyword evidence="3" id="KW-0238">DNA-binding</keyword>
<dbReference type="Pfam" id="PF12728">
    <property type="entry name" value="HTH_17"/>
    <property type="match status" value="1"/>
</dbReference>
<dbReference type="GO" id="GO:0003677">
    <property type="term" value="F:DNA binding"/>
    <property type="evidence" value="ECO:0007669"/>
    <property type="project" value="UniProtKB-KW"/>
</dbReference>
<proteinExistence type="predicted"/>
<name>A0A7C4QP98_9PLAN</name>
<feature type="region of interest" description="Disordered" evidence="1">
    <location>
        <begin position="313"/>
        <end position="336"/>
    </location>
</feature>
<feature type="domain" description="Helix-turn-helix" evidence="2">
    <location>
        <begin position="6"/>
        <end position="55"/>
    </location>
</feature>
<protein>
    <submittedName>
        <fullName evidence="3">DNA-binding protein</fullName>
    </submittedName>
</protein>
<feature type="compositionally biased region" description="Basic and acidic residues" evidence="1">
    <location>
        <begin position="126"/>
        <end position="155"/>
    </location>
</feature>
<feature type="compositionally biased region" description="Low complexity" evidence="1">
    <location>
        <begin position="198"/>
        <end position="213"/>
    </location>
</feature>
<sequence length="480" mass="50467">MTAKKYLNLDEAAQVLGVRTDELIRMRERGELRGFADRGTWKFKAEDVLECQRRRQPDSSPEVPLMSDDSALEMDIVSPGPQSDSDVRLIVAEGGRKPLAGSSTELPMYQAPGSDSDVRLVGPSAKKPESDSDVKLISAKDSDSQVKLSDSDSDVRLAGGSSGAGIRLADSDSDVRLAPPGDSDSDVKLVDSSRRAASDSSFVLSSDSRVSGVSDSVLLDDDEGITLASDSGISLAEDSGIQLSTPGDSGISLADDSALDFMAGSSLKGKPGQPSGPAPKTIAESAEDEFETTIPMLLSDDDVAARTDPQVPLLAPSEEEEERDLMPKNFLGAGGGDTEAETAVLMFEDEEEEAAPSKRAKGGKKGSDEQTVFGLEAEEGEEELEIAAEDFEEAEEVDLFEADEAAVESGMSAADFPIAAGRLAVPLEREWDGWAMAGVIAMSILMALGAWTAADLLHTVSTAGAPSHEGLAGFVGQLFK</sequence>
<evidence type="ECO:0000259" key="2">
    <source>
        <dbReference type="Pfam" id="PF12728"/>
    </source>
</evidence>
<dbReference type="AlphaFoldDB" id="A0A7C4QP98"/>
<comment type="caution">
    <text evidence="3">The sequence shown here is derived from an EMBL/GenBank/DDBJ whole genome shotgun (WGS) entry which is preliminary data.</text>
</comment>
<dbReference type="InterPro" id="IPR041657">
    <property type="entry name" value="HTH_17"/>
</dbReference>
<organism evidence="3">
    <name type="scientific">Schlesneria paludicola</name>
    <dbReference type="NCBI Taxonomy" id="360056"/>
    <lineage>
        <taxon>Bacteria</taxon>
        <taxon>Pseudomonadati</taxon>
        <taxon>Planctomycetota</taxon>
        <taxon>Planctomycetia</taxon>
        <taxon>Planctomycetales</taxon>
        <taxon>Planctomycetaceae</taxon>
        <taxon>Schlesneria</taxon>
    </lineage>
</organism>
<feature type="region of interest" description="Disordered" evidence="1">
    <location>
        <begin position="52"/>
        <end position="213"/>
    </location>
</feature>
<evidence type="ECO:0000313" key="3">
    <source>
        <dbReference type="EMBL" id="HGT38925.1"/>
    </source>
</evidence>
<accession>A0A7C4QP98</accession>